<dbReference type="Proteomes" id="UP001153620">
    <property type="component" value="Chromosome 2"/>
</dbReference>
<protein>
    <recommendedName>
        <fullName evidence="3">N-acetyltransferase domain-containing protein</fullName>
    </recommendedName>
</protein>
<proteinExistence type="predicted"/>
<sequence length="243" mass="28007">MPKFLRPQSLKYPQVYGNFRTRNKNGDKLTDYLIQDLPEEYFDVALDLLVKEHLRDELLHESRGVLKNSEAVKEAYKDWRKKLKNRFSIACFTCEGTDLVGVNVLGVISNDDDDEIDDHQTSEFKDVMGALDYIGMQHNVFEKYNIDKFLTDYGLVINRDYRQRGIAGEFMKARIQVAKALDLKVVSSVFTAVGSQKAAEKVGFKESFSISFEELEKVFPQFDFSKTPANDVKILDYKIKEQS</sequence>
<reference evidence="1" key="2">
    <citation type="submission" date="2022-10" db="EMBL/GenBank/DDBJ databases">
        <authorList>
            <consortium name="ENA_rothamsted_submissions"/>
            <consortium name="culmorum"/>
            <person name="King R."/>
        </authorList>
    </citation>
    <scope>NUCLEOTIDE SEQUENCE</scope>
</reference>
<dbReference type="AlphaFoldDB" id="A0A9N9RTG1"/>
<dbReference type="PANTHER" id="PTHR20905:SF32">
    <property type="entry name" value="ARYLALKYLAMINE N-ACETYLTRANSFERASE-LIKE 7, ISOFORM A"/>
    <property type="match status" value="1"/>
</dbReference>
<evidence type="ECO:0008006" key="3">
    <source>
        <dbReference type="Google" id="ProtNLM"/>
    </source>
</evidence>
<dbReference type="PANTHER" id="PTHR20905">
    <property type="entry name" value="N-ACETYLTRANSFERASE-RELATED"/>
    <property type="match status" value="1"/>
</dbReference>
<gene>
    <name evidence="1" type="ORF">CHIRRI_LOCUS5643</name>
</gene>
<reference evidence="1" key="1">
    <citation type="submission" date="2022-01" db="EMBL/GenBank/DDBJ databases">
        <authorList>
            <person name="King R."/>
        </authorList>
    </citation>
    <scope>NUCLEOTIDE SEQUENCE</scope>
</reference>
<organism evidence="1 2">
    <name type="scientific">Chironomus riparius</name>
    <dbReference type="NCBI Taxonomy" id="315576"/>
    <lineage>
        <taxon>Eukaryota</taxon>
        <taxon>Metazoa</taxon>
        <taxon>Ecdysozoa</taxon>
        <taxon>Arthropoda</taxon>
        <taxon>Hexapoda</taxon>
        <taxon>Insecta</taxon>
        <taxon>Pterygota</taxon>
        <taxon>Neoptera</taxon>
        <taxon>Endopterygota</taxon>
        <taxon>Diptera</taxon>
        <taxon>Nematocera</taxon>
        <taxon>Chironomoidea</taxon>
        <taxon>Chironomidae</taxon>
        <taxon>Chironominae</taxon>
        <taxon>Chironomus</taxon>
    </lineage>
</organism>
<dbReference type="GO" id="GO:0008080">
    <property type="term" value="F:N-acetyltransferase activity"/>
    <property type="evidence" value="ECO:0007669"/>
    <property type="project" value="TreeGrafter"/>
</dbReference>
<dbReference type="OrthoDB" id="7782438at2759"/>
<dbReference type="SUPFAM" id="SSF55729">
    <property type="entry name" value="Acyl-CoA N-acyltransferases (Nat)"/>
    <property type="match status" value="1"/>
</dbReference>
<dbReference type="Gene3D" id="3.40.630.30">
    <property type="match status" value="1"/>
</dbReference>
<dbReference type="EMBL" id="OU895878">
    <property type="protein sequence ID" value="CAG9802738.1"/>
    <property type="molecule type" value="Genomic_DNA"/>
</dbReference>
<accession>A0A9N9RTG1</accession>
<dbReference type="InterPro" id="IPR016181">
    <property type="entry name" value="Acyl_CoA_acyltransferase"/>
</dbReference>
<keyword evidence="2" id="KW-1185">Reference proteome</keyword>
<evidence type="ECO:0000313" key="1">
    <source>
        <dbReference type="EMBL" id="CAG9802738.1"/>
    </source>
</evidence>
<evidence type="ECO:0000313" key="2">
    <source>
        <dbReference type="Proteomes" id="UP001153620"/>
    </source>
</evidence>
<name>A0A9N9RTG1_9DIPT</name>